<evidence type="ECO:0000313" key="2">
    <source>
        <dbReference type="Proteomes" id="UP000002012"/>
    </source>
</evidence>
<reference evidence="1 2" key="1">
    <citation type="journal article" date="2010" name="Stand. Genomic Sci.">
        <title>Complete genome sequence of Denitrovibrio acetiphilus type strain (N2460).</title>
        <authorList>
            <person name="Kiss H."/>
            <person name="Lang E."/>
            <person name="Lapidus A."/>
            <person name="Copeland A."/>
            <person name="Nolan M."/>
            <person name="Glavina Del Rio T."/>
            <person name="Chen F."/>
            <person name="Lucas S."/>
            <person name="Tice H."/>
            <person name="Cheng J.F."/>
            <person name="Han C."/>
            <person name="Goodwin L."/>
            <person name="Pitluck S."/>
            <person name="Liolios K."/>
            <person name="Pati A."/>
            <person name="Ivanova N."/>
            <person name="Mavromatis K."/>
            <person name="Chen A."/>
            <person name="Palaniappan K."/>
            <person name="Land M."/>
            <person name="Hauser L."/>
            <person name="Chang Y.J."/>
            <person name="Jeffries C.D."/>
            <person name="Detter J.C."/>
            <person name="Brettin T."/>
            <person name="Spring S."/>
            <person name="Rohde M."/>
            <person name="Goker M."/>
            <person name="Woyke T."/>
            <person name="Bristow J."/>
            <person name="Eisen J.A."/>
            <person name="Markowitz V."/>
            <person name="Hugenholtz P."/>
            <person name="Kyrpides N.C."/>
            <person name="Klenk H.P."/>
        </authorList>
    </citation>
    <scope>NUCLEOTIDE SEQUENCE [LARGE SCALE GENOMIC DNA]</scope>
    <source>
        <strain evidence="2">DSM 12809 / NBRC 114555 / N2460</strain>
    </source>
</reference>
<name>D4H6G1_DENA2</name>
<dbReference type="RefSeq" id="WP_013012122.1">
    <property type="nucleotide sequence ID" value="NC_013943.1"/>
</dbReference>
<dbReference type="PaxDb" id="522772-Dacet_2885"/>
<dbReference type="OrthoDB" id="2442444at2"/>
<dbReference type="HOGENOM" id="CLU_968821_0_0_0"/>
<gene>
    <name evidence="1" type="ordered locus">Dacet_2885</name>
</gene>
<dbReference type="eggNOG" id="ENOG50311N0">
    <property type="taxonomic scope" value="Bacteria"/>
</dbReference>
<dbReference type="AlphaFoldDB" id="D4H6G1"/>
<keyword evidence="2" id="KW-1185">Reference proteome</keyword>
<evidence type="ECO:0000313" key="1">
    <source>
        <dbReference type="EMBL" id="ADD69635.1"/>
    </source>
</evidence>
<organism evidence="1 2">
    <name type="scientific">Denitrovibrio acetiphilus (strain DSM 12809 / NBRC 114555 / N2460)</name>
    <dbReference type="NCBI Taxonomy" id="522772"/>
    <lineage>
        <taxon>Bacteria</taxon>
        <taxon>Pseudomonadati</taxon>
        <taxon>Deferribacterota</taxon>
        <taxon>Deferribacteres</taxon>
        <taxon>Deferribacterales</taxon>
        <taxon>Geovibrionaceae</taxon>
        <taxon>Denitrovibrio</taxon>
    </lineage>
</organism>
<dbReference type="InParanoid" id="D4H6G1"/>
<proteinExistence type="predicted"/>
<protein>
    <recommendedName>
        <fullName evidence="3">Lipoprotein</fullName>
    </recommendedName>
</protein>
<dbReference type="EMBL" id="CP001968">
    <property type="protein sequence ID" value="ADD69635.1"/>
    <property type="molecule type" value="Genomic_DNA"/>
</dbReference>
<dbReference type="PROSITE" id="PS51257">
    <property type="entry name" value="PROKAR_LIPOPROTEIN"/>
    <property type="match status" value="1"/>
</dbReference>
<accession>D4H6G1</accession>
<evidence type="ECO:0008006" key="3">
    <source>
        <dbReference type="Google" id="ProtNLM"/>
    </source>
</evidence>
<dbReference type="KEGG" id="dap:Dacet_2885"/>
<sequence precursor="true">MKYISLLFAALLILTACGKKTDPIPKESLENVQYPKSVIVKAQPEGFFIANNEKAFLIVEKADFVGSECSSYSRLKVLTPGEDFIDTDVQPDQAYVYKVTKKTIKYKLLSAPRLYPVVFSIPPVVQDIEVTQDDGAVILDVTPSSDFIRMDIYSGGKSIVQTGYTTAKAEQKDIVNNNVEISLMDSYGNRGERFPVSILPETKPEPLPEITGLTAVFIGGAARIVWDSVKGAASYETKVCNDVSCETITTAVPYAVYEKEFDNCIDITVNALNTKLRSTTASYRFCK</sequence>
<dbReference type="STRING" id="522772.Dacet_2885"/>
<dbReference type="Proteomes" id="UP000002012">
    <property type="component" value="Chromosome"/>
</dbReference>